<protein>
    <recommendedName>
        <fullName evidence="2">SRPBCC domain-containing protein</fullName>
    </recommendedName>
</protein>
<proteinExistence type="predicted"/>
<dbReference type="RefSeq" id="WP_354697602.1">
    <property type="nucleotide sequence ID" value="NZ_CP114014.1"/>
</dbReference>
<dbReference type="KEGG" id="parq:DSM112329_03237"/>
<evidence type="ECO:0008006" key="2">
    <source>
        <dbReference type="Google" id="ProtNLM"/>
    </source>
</evidence>
<name>A0AAU7AXD0_9ACTN</name>
<reference evidence="1" key="1">
    <citation type="submission" date="2022-12" db="EMBL/GenBank/DDBJ databases">
        <title>Paraconexibacter alkalitolerans sp. nov. and Baekduia alba sp. nov., isolated from soil and emended description of the genera Paraconexibacter (Chun et al., 2020) and Baekduia (An et al., 2020).</title>
        <authorList>
            <person name="Vieira S."/>
            <person name="Huber K.J."/>
            <person name="Geppert A."/>
            <person name="Wolf J."/>
            <person name="Neumann-Schaal M."/>
            <person name="Muesken M."/>
            <person name="Overmann J."/>
        </authorList>
    </citation>
    <scope>NUCLEOTIDE SEQUENCE</scope>
    <source>
        <strain evidence="1">AEG42_29</strain>
    </source>
</reference>
<dbReference type="SUPFAM" id="SSF55961">
    <property type="entry name" value="Bet v1-like"/>
    <property type="match status" value="1"/>
</dbReference>
<accession>A0AAU7AXD0</accession>
<gene>
    <name evidence="1" type="ORF">DSM112329_03237</name>
</gene>
<sequence length="117" mass="13007">MADGPRPYTAKHVAAASPWDVYECLTDPDDMAQWRGQHTMAISVADAYPYTKVEFNNGMVVELEPEDGGTLLKARRSRSSNGMTGRVGRLLTSRKNVEEELLEVLRRIASVAEHGKM</sequence>
<dbReference type="AlphaFoldDB" id="A0AAU7AXD0"/>
<evidence type="ECO:0000313" key="1">
    <source>
        <dbReference type="EMBL" id="XAY06368.1"/>
    </source>
</evidence>
<dbReference type="EMBL" id="CP114014">
    <property type="protein sequence ID" value="XAY06368.1"/>
    <property type="molecule type" value="Genomic_DNA"/>
</dbReference>
<organism evidence="1">
    <name type="scientific">Paraconexibacter sp. AEG42_29</name>
    <dbReference type="NCBI Taxonomy" id="2997339"/>
    <lineage>
        <taxon>Bacteria</taxon>
        <taxon>Bacillati</taxon>
        <taxon>Actinomycetota</taxon>
        <taxon>Thermoleophilia</taxon>
        <taxon>Solirubrobacterales</taxon>
        <taxon>Paraconexibacteraceae</taxon>
        <taxon>Paraconexibacter</taxon>
    </lineage>
</organism>